<dbReference type="AlphaFoldDB" id="A0A9Q4FW88"/>
<protein>
    <submittedName>
        <fullName evidence="3">Flagellar hook-length control protein FliK</fullName>
    </submittedName>
</protein>
<sequence length="433" mass="47963">MNGMMAFMPMMVPKQPAQSLTNTKSLNGTNNSDFLTALSALMTGDEQDLDATLLSLEKQLESDPELAALLNNQSLEGLIASLSETVVDLQKLINDLNLEDSFLSKDLLDNEDLSALLSMLPPEWADELTELIENNASLESIVADLEVSGDPVQLLALIAAFSVMEKDSMLGQQKGLPLLQQMAETYFPKLTQDSEGQVNRQLLAQLKEFFNSQKDSNGMSQMKSEGQQVINTNRFAELAYLNQLASSQSNTKSANQTSGLSMMLDSSNGQLARFYQMSVVTGQSEGQAEKPSQEHFIRQFQNLLSRSTFQQLTNGVQQLNVKLHPASLGRLDITLQQVNGVLQATLMTTTKVARDLIEGQLGQLRHAFQTQNIQVDKIEVQQQQSHQLLKDPHHEDANQQQANHDENETSNDEDGDNVLDFSELLDETFNAEV</sequence>
<dbReference type="CDD" id="cd17470">
    <property type="entry name" value="T3SS_Flik_C"/>
    <property type="match status" value="1"/>
</dbReference>
<dbReference type="InterPro" id="IPR021136">
    <property type="entry name" value="Flagellar_hook_control-like_C"/>
</dbReference>
<dbReference type="RefSeq" id="WP_257820765.1">
    <property type="nucleotide sequence ID" value="NZ_JABXYM010000001.1"/>
</dbReference>
<proteinExistence type="predicted"/>
<feature type="domain" description="Flagellar hook-length control protein-like C-terminal" evidence="2">
    <location>
        <begin position="310"/>
        <end position="387"/>
    </location>
</feature>
<dbReference type="Proteomes" id="UP001057753">
    <property type="component" value="Unassembled WGS sequence"/>
</dbReference>
<feature type="compositionally biased region" description="Acidic residues" evidence="1">
    <location>
        <begin position="408"/>
        <end position="417"/>
    </location>
</feature>
<comment type="caution">
    <text evidence="3">The sequence shown here is derived from an EMBL/GenBank/DDBJ whole genome shotgun (WGS) entry which is preliminary data.</text>
</comment>
<evidence type="ECO:0000313" key="3">
    <source>
        <dbReference type="EMBL" id="MCR6096045.1"/>
    </source>
</evidence>
<dbReference type="Pfam" id="PF02120">
    <property type="entry name" value="Flg_hook"/>
    <property type="match status" value="1"/>
</dbReference>
<evidence type="ECO:0000259" key="2">
    <source>
        <dbReference type="Pfam" id="PF02120"/>
    </source>
</evidence>
<evidence type="ECO:0000313" key="4">
    <source>
        <dbReference type="Proteomes" id="UP001057753"/>
    </source>
</evidence>
<keyword evidence="3" id="KW-0969">Cilium</keyword>
<feature type="region of interest" description="Disordered" evidence="1">
    <location>
        <begin position="382"/>
        <end position="418"/>
    </location>
</feature>
<accession>A0A9Q4FW88</accession>
<feature type="compositionally biased region" description="Basic and acidic residues" evidence="1">
    <location>
        <begin position="388"/>
        <end position="407"/>
    </location>
</feature>
<dbReference type="EMBL" id="JABXYM010000001">
    <property type="protein sequence ID" value="MCR6096045.1"/>
    <property type="molecule type" value="Genomic_DNA"/>
</dbReference>
<keyword evidence="4" id="KW-1185">Reference proteome</keyword>
<keyword evidence="3" id="KW-0966">Cell projection</keyword>
<name>A0A9Q4FW88_SALAG</name>
<organism evidence="3 4">
    <name type="scientific">Salipaludibacillus agaradhaerens</name>
    <name type="common">Bacillus agaradhaerens</name>
    <dbReference type="NCBI Taxonomy" id="76935"/>
    <lineage>
        <taxon>Bacteria</taxon>
        <taxon>Bacillati</taxon>
        <taxon>Bacillota</taxon>
        <taxon>Bacilli</taxon>
        <taxon>Bacillales</taxon>
        <taxon>Bacillaceae</taxon>
    </lineage>
</organism>
<dbReference type="InterPro" id="IPR038610">
    <property type="entry name" value="FliK-like_C_sf"/>
</dbReference>
<evidence type="ECO:0000256" key="1">
    <source>
        <dbReference type="SAM" id="MobiDB-lite"/>
    </source>
</evidence>
<keyword evidence="3" id="KW-0282">Flagellum</keyword>
<reference evidence="3" key="1">
    <citation type="submission" date="2020-06" db="EMBL/GenBank/DDBJ databases">
        <title>Insight into the genomes of haloalkaliphilic bacilli from Kenyan soda lakes.</title>
        <authorList>
            <person name="Mwirichia R."/>
            <person name="Villamizar G.C."/>
            <person name="Poehlein A."/>
            <person name="Mugweru J."/>
            <person name="Kipnyargis A."/>
            <person name="Kiplimo D."/>
            <person name="Orwa P."/>
            <person name="Daniel R."/>
        </authorList>
    </citation>
    <scope>NUCLEOTIDE SEQUENCE</scope>
    <source>
        <strain evidence="3">B1096_S55</strain>
    </source>
</reference>
<gene>
    <name evidence="3" type="ORF">HXA33_05750</name>
</gene>
<dbReference type="Gene3D" id="3.30.750.140">
    <property type="match status" value="1"/>
</dbReference>